<dbReference type="Proteomes" id="UP001374599">
    <property type="component" value="Unassembled WGS sequence"/>
</dbReference>
<gene>
    <name evidence="1" type="ORF">AN2V17_38150</name>
</gene>
<comment type="caution">
    <text evidence="1">The sequence shown here is derived from an EMBL/GenBank/DDBJ whole genome shotgun (WGS) entry which is preliminary data.</text>
</comment>
<keyword evidence="2" id="KW-1185">Reference proteome</keyword>
<accession>A0ACB5UPY3</accession>
<name>A0ACB5UPY3_9FIRM</name>
<protein>
    <submittedName>
        <fullName evidence="1">Uncharacterized protein</fullName>
    </submittedName>
</protein>
<sequence>MKTRILKTTTYITLAIYIVNMLLASTQFKFSLNALAASDINTTFAQENKAINGSFEEVVTNDPISSNGYVSSDWLMNFRALDSTTPSTASVDTETYVDGSQSIRIDGNKLWGWMEQRIPVQKGEVYDISAWYKTLDLSNGTKNKSATFRVEQLDSAGNYIDTNNGGTKATRVDLGYLQNGTHEWTELGGEYTIDQDNAAYLKVVLMIGEWSTTANSTPANANGSTGTLWVDNVSVNKVINETIELNKNSTTIEVNNTDTLTATVSPADSQITWISSDDSVATVQDGVVTGVQEGNAVITAALSNNPEISATCNVEVIGQVVVIDNGNLLSNGGFEDVEAIADSKWINGQKPKDWGYEASRLNAIFSIDNTISHEGNQSVKVEMDNSFDWLTQAIPAQKGDIFDVSGWIKTQDISTTQSANNTFTLRVYEVDNDGTKLDWDGRADITFNQEGTYDWTELSGQYEVKSDTASHIIVQLVHGTWKTGEGATGILWMDDVKVIKKSTDVSDIVFEENSRTASVGEVFNINYTVLPDIAINKNVTWSTSDDTIATVENGLVTAISTGTATITATSDENPEIKTDYVVTVIDGDISVQSVSLDQTSAEIPKGKGLILNPIIEPINATNKDLQWSTSDASIATVSDGIVKGINPGTATITVITADGGYEATCEITVTEYSQDEFDMMRLQWKNYIVADKEYEDQSIIDYTNALDEEVKTIWETMVKDYNRNYLWEEYHNDASKTSNAEELKSHINNSYNNLFTMAKGYAMPGSQYHGNAYLLKDIIEGLDWLYQNWYNEQGEGYIGNGWYWEIGIPKILNNIVVLVYEYLTDEQITNYMNAIETFSPDPTIWNGGISTGGNRTDKCIIVGVRGVIVKDSQKLMMVRDALGDLVKIVESGDGFYGDGSFIQHTDIPYTGTYGAVLLSGLADVMYLIEGTSYTIVDESVKKIYDYILTSWKPLIYKGLMMDMVNGRAISRDGQDISRGKGVISNIIKFIKFAPESYKTEYTSFVKYLVEQNAALELVGNTPYMISLIKEVLNSPIAAEGEQIGHFGFYEMDRIVHRKSDFTFGLSMYSSRISAFETINGENKRGFHTADGMTYLYNNDLSQYNEEFWPTVDYKRLPGTTVDTNPIATQDSWSNMRSPQDWVGGTNLDNYGVAGMFLDKSTALGTMKSTLQGKKSWFMFDDEIVALGSGIKTTDGRTIETIIDNRKISNEGNDVFTVDGQVVSNTLGWNESKEISWAHLQGKVQGADIGYYFPNNTYVNMLREQRTGSWSDISSTGSTDEITRNYMTMWADHGMNPQDATYEYVLLPNKTVQEVSDYASSSDIEILMNTPEVQAVKERNLGIIGANFWTESIQKVDNITVNKKSSVMVKETEEYIEVAVSDPTMKNDGEIVVEVDGRASEELLNNDNITVYQMFPTIKFAVNVKDARGEVFTAKFVKDDTPIEEIAMESITLDSNYVIVGKDGQITVNTEILPSNATDRALVVTSSDETIAIAKKGIFDNIVIEGIKAGNAVITVASATNPSIVTTLNVNVIELVSGQVNVVMNSSFEDVVTTTSSKWINGEKPEEWGYTGYNKATFSIDNTTSHEGNQSVKVEMNNSFDWLYQAIPAKKGDIFDFSTWIKTQDISTTQSEKNTFTLRVYEVDSNGNKPDWDGRADIKFTQEGTHDWTRLSGQYEVKYDTSTNIKVELVHGTWRAGEGATGTLWMDDVKVLKGSPSPTDIILNEGGRKINERKVSINDSFTLSSTVIPADSAKDVMWYSSNEEVATVVGGLVTGISTGEAAITALSLVDPQVKTECKVTVVDGDIHVEAVSLNKTSITLEEGRVMEISPSIEPYYAENQNIVWSSSDEGIAVVNENGLVKGIKQGTAVITATSIDGGHKATCEVTVTEHVVDEFDKMRLNWKNTLVTDVLSDNEYINKSIQELDEEVKTVWESMQKDKTYLWEEYSDFSNPDNINSNYANLVTMAKGFAMAGSEYYNNAELLQDIMTGLEFLHSNAYIKYNKYPGNWWFWEIGIPKNLNNILVLLYDYLTDEVIEKYTDVIDYYVPNPKKMIYQQYASTGANRIDLCLVVGVRGVLVKDSEKLMLVRNSLGDVVKYVKKGDGFYTDGSFVQHNDIAYTGTYGSVLLGGLADVIYLLNDTEYKVVDENVNNIYDYILKHFKPVMYKGLMMDMVSGRAISRETARDIGHGRGIIASTLKYINIAREEYRYQYISMIKYWNEQNEYLNLVETMKTPYLKKLANDIIYSPIKAEGEQIGHFGLYNMDRVVHRTADFTLGLSMYSNRIAAYEIGNGENKKGFHTGDGMTYLYNNDLTQYNDDYWPTIDYKRLPGTTIDTNDIVSAGDWKKFKSPSSWVGGTSLGNYGVAGMLLDKSTAIGSMQSTLQAKKSWFMFDDEVVALGSGINTTDGRTIETIVENRKISDIGNDVLTVDGQEVSDTLGWNDTKQVTWAHLQGKVEGSDIGYYFPNNQEINMLREARTGTWNAINNGGSTDEITRNYVTMWFNHGENPVDATYEYVLLPNKTKEQVESYSKQPEIEILANNTEVQAVKEKELNVIAANFWTDNLNTIDIISVDKKASVMVKETEKYIEVSVTDPTMENNGVINVEINKQVAEEVLHNEGITVQQMTPSIKFSVDVHGAQGTVFIAKFKKNTNDNDQGGDNQDQDNQGEDNQDEDNQGQDNQDQDNTSIIIDEEGSAIIKIPVSHNGGSVKSTVSQSKLEEAMDLANKDKNGIKKVILDVPQIIGAKDYTQDIPATIVAAVNEQQKIKIKTGIGNVTIPTNMFNNYKVNKDDKVEITISKVDKSNLDKDVKEKIGNRPVINLTAKLGNESVKWNNPNAPVKISIDYEPTKEELNNPEHIVVWYVNENNEIVPITNGRYNTDTGKVTFTTTHFSKYAIAFVEKTFDDITNYQWAKNQIQVLASKGIINGTSNKTYAPAECITRADFLTLVVRTLELKSEFDTNFEDVDENAYYYNAIGIAKKLGITNGVGNNKFNPKEFITRQDMMILLEKSLKVVGKSLNEESMKNINTFDDASQVSGYALSSVDSMIRSGLIQGSGTKLYPLNSTTRAETAVVMYKIFHVLVD</sequence>
<organism evidence="1 2">
    <name type="scientific">Vallitalea maricola</name>
    <dbReference type="NCBI Taxonomy" id="3074433"/>
    <lineage>
        <taxon>Bacteria</taxon>
        <taxon>Bacillati</taxon>
        <taxon>Bacillota</taxon>
        <taxon>Clostridia</taxon>
        <taxon>Lachnospirales</taxon>
        <taxon>Vallitaleaceae</taxon>
        <taxon>Vallitalea</taxon>
    </lineage>
</organism>
<evidence type="ECO:0000313" key="1">
    <source>
        <dbReference type="EMBL" id="GMQ64578.1"/>
    </source>
</evidence>
<reference evidence="1" key="1">
    <citation type="submission" date="2023-09" db="EMBL/GenBank/DDBJ databases">
        <title>Vallitalea sediminicola and Vallitalea maricola sp. nov., anaerobic bacteria isolated from marine sediment.</title>
        <authorList>
            <person name="Hirano S."/>
            <person name="Maeda A."/>
            <person name="Terahara T."/>
            <person name="Mori K."/>
            <person name="Hamada M."/>
            <person name="Matsumoto R."/>
            <person name="Kobayashi T."/>
        </authorList>
    </citation>
    <scope>NUCLEOTIDE SEQUENCE</scope>
    <source>
        <strain evidence="1">AN17-2</strain>
    </source>
</reference>
<proteinExistence type="predicted"/>
<evidence type="ECO:0000313" key="2">
    <source>
        <dbReference type="Proteomes" id="UP001374599"/>
    </source>
</evidence>
<dbReference type="EMBL" id="BTPU01000075">
    <property type="protein sequence ID" value="GMQ64578.1"/>
    <property type="molecule type" value="Genomic_DNA"/>
</dbReference>